<evidence type="ECO:0000313" key="3">
    <source>
        <dbReference type="EMBL" id="SDI51659.1"/>
    </source>
</evidence>
<evidence type="ECO:0000259" key="2">
    <source>
        <dbReference type="Pfam" id="PF01266"/>
    </source>
</evidence>
<dbReference type="AlphaFoldDB" id="A0A1G8L7H6"/>
<reference evidence="4" key="1">
    <citation type="submission" date="2016-10" db="EMBL/GenBank/DDBJ databases">
        <authorList>
            <person name="Varghese N."/>
            <person name="Submissions S."/>
        </authorList>
    </citation>
    <scope>NUCLEOTIDE SEQUENCE [LARGE SCALE GENOMIC DNA]</scope>
    <source>
        <strain evidence="4">CCM 7469</strain>
    </source>
</reference>
<dbReference type="SUPFAM" id="SSF51905">
    <property type="entry name" value="FAD/NAD(P)-binding domain"/>
    <property type="match status" value="1"/>
</dbReference>
<dbReference type="PANTHER" id="PTHR13847">
    <property type="entry name" value="SARCOSINE DEHYDROGENASE-RELATED"/>
    <property type="match status" value="1"/>
</dbReference>
<dbReference type="EMBL" id="FNDS01000011">
    <property type="protein sequence ID" value="SDI51659.1"/>
    <property type="molecule type" value="Genomic_DNA"/>
</dbReference>
<dbReference type="InterPro" id="IPR006076">
    <property type="entry name" value="FAD-dep_OxRdtase"/>
</dbReference>
<organism evidence="3 4">
    <name type="scientific">Pseudomonas panipatensis</name>
    <dbReference type="NCBI Taxonomy" id="428992"/>
    <lineage>
        <taxon>Bacteria</taxon>
        <taxon>Pseudomonadati</taxon>
        <taxon>Pseudomonadota</taxon>
        <taxon>Gammaproteobacteria</taxon>
        <taxon>Pseudomonadales</taxon>
        <taxon>Pseudomonadaceae</taxon>
        <taxon>Pseudomonas</taxon>
    </lineage>
</organism>
<protein>
    <submittedName>
        <fullName evidence="3">Sarcosine oxidase subunit beta</fullName>
    </submittedName>
</protein>
<dbReference type="PANTHER" id="PTHR13847:SF287">
    <property type="entry name" value="FAD-DEPENDENT OXIDOREDUCTASE DOMAIN-CONTAINING PROTEIN 1"/>
    <property type="match status" value="1"/>
</dbReference>
<dbReference type="Pfam" id="PF01266">
    <property type="entry name" value="DAO"/>
    <property type="match status" value="1"/>
</dbReference>
<keyword evidence="4" id="KW-1185">Reference proteome</keyword>
<dbReference type="OrthoDB" id="9815989at2"/>
<sequence>MIDHLPLPPRCSVLIVGAGIQGLSLAFSLAERGVRDILVLDAGYWQGGASGRNGTLIRGAFSSSEWTHFFAHSNRLWLGLSRRLGENVMYSRRGYSMIGERDSTAELLQRTREVHRECGIDSQLLDPAQLRHVLPALAHERVSAALHLPDSGVAPHHAAMYAFRKACERLGVRIEYRTRVDAVDHSAGRVSGVRVGQQRIQADTVVLAGGADSNALAQMAGVPLEGYPMRLEAMALEPTRPLIGPAVALLDRLCYMHQTARGEVVGGAEVAERPQDSLAADVPVMAATARAYLEMFPQLGQARILRQWAGLVHISPDFGPMLGAHPRVPGLFISAGWCYGHAGAPAAGDLLARAIVEGVVDERMQPFAVDRFERGCPVVEPGIVLSHFE</sequence>
<dbReference type="RefSeq" id="WP_090266473.1">
    <property type="nucleotide sequence ID" value="NZ_FNDS01000011.1"/>
</dbReference>
<gene>
    <name evidence="3" type="ORF">SAMN05216272_1115</name>
</gene>
<feature type="domain" description="FAD dependent oxidoreductase" evidence="2">
    <location>
        <begin position="13"/>
        <end position="353"/>
    </location>
</feature>
<dbReference type="SUPFAM" id="SSF54373">
    <property type="entry name" value="FAD-linked reductases, C-terminal domain"/>
    <property type="match status" value="1"/>
</dbReference>
<dbReference type="STRING" id="428992.SAMN05216272_1115"/>
<keyword evidence="1" id="KW-0560">Oxidoreductase</keyword>
<evidence type="ECO:0000313" key="4">
    <source>
        <dbReference type="Proteomes" id="UP000199636"/>
    </source>
</evidence>
<dbReference type="GO" id="GO:0005737">
    <property type="term" value="C:cytoplasm"/>
    <property type="evidence" value="ECO:0007669"/>
    <property type="project" value="TreeGrafter"/>
</dbReference>
<proteinExistence type="predicted"/>
<dbReference type="Proteomes" id="UP000199636">
    <property type="component" value="Unassembled WGS sequence"/>
</dbReference>
<dbReference type="Gene3D" id="3.30.9.10">
    <property type="entry name" value="D-Amino Acid Oxidase, subunit A, domain 2"/>
    <property type="match status" value="1"/>
</dbReference>
<accession>A0A1G8L7H6</accession>
<dbReference type="GO" id="GO:0016491">
    <property type="term" value="F:oxidoreductase activity"/>
    <property type="evidence" value="ECO:0007669"/>
    <property type="project" value="UniProtKB-KW"/>
</dbReference>
<dbReference type="InterPro" id="IPR036188">
    <property type="entry name" value="FAD/NAD-bd_sf"/>
</dbReference>
<name>A0A1G8L7H6_9PSED</name>
<dbReference type="Gene3D" id="3.50.50.60">
    <property type="entry name" value="FAD/NAD(P)-binding domain"/>
    <property type="match status" value="1"/>
</dbReference>
<evidence type="ECO:0000256" key="1">
    <source>
        <dbReference type="ARBA" id="ARBA00023002"/>
    </source>
</evidence>